<dbReference type="InterPro" id="IPR023346">
    <property type="entry name" value="Lysozyme-like_dom_sf"/>
</dbReference>
<evidence type="ECO:0000256" key="1">
    <source>
        <dbReference type="ARBA" id="ARBA00010830"/>
    </source>
</evidence>
<feature type="compositionally biased region" description="Basic and acidic residues" evidence="3">
    <location>
        <begin position="197"/>
        <end position="210"/>
    </location>
</feature>
<comment type="caution">
    <text evidence="6">The sequence shown here is derived from an EMBL/GenBank/DDBJ whole genome shotgun (WGS) entry which is preliminary data.</text>
</comment>
<dbReference type="InterPro" id="IPR052196">
    <property type="entry name" value="Bact_Kbp"/>
</dbReference>
<evidence type="ECO:0000313" key="6">
    <source>
        <dbReference type="EMBL" id="GFE24248.1"/>
    </source>
</evidence>
<evidence type="ECO:0000256" key="3">
    <source>
        <dbReference type="SAM" id="MobiDB-lite"/>
    </source>
</evidence>
<dbReference type="Pfam" id="PF01476">
    <property type="entry name" value="LysM"/>
    <property type="match status" value="1"/>
</dbReference>
<dbReference type="CDD" id="cd13925">
    <property type="entry name" value="RPF"/>
    <property type="match status" value="1"/>
</dbReference>
<feature type="compositionally biased region" description="Basic and acidic residues" evidence="3">
    <location>
        <begin position="255"/>
        <end position="267"/>
    </location>
</feature>
<keyword evidence="4" id="KW-0812">Transmembrane</keyword>
<dbReference type="Gene3D" id="3.10.350.10">
    <property type="entry name" value="LysM domain"/>
    <property type="match status" value="1"/>
</dbReference>
<dbReference type="EMBL" id="BLIP01000001">
    <property type="protein sequence ID" value="GFE24248.1"/>
    <property type="molecule type" value="Genomic_DNA"/>
</dbReference>
<evidence type="ECO:0000256" key="4">
    <source>
        <dbReference type="SAM" id="Phobius"/>
    </source>
</evidence>
<reference evidence="6 7" key="1">
    <citation type="submission" date="2019-12" db="EMBL/GenBank/DDBJ databases">
        <title>Whole genome shotgun sequence of Streptomyces libani subsp. libani NBRC 13452.</title>
        <authorList>
            <person name="Ichikawa N."/>
            <person name="Kimura A."/>
            <person name="Kitahashi Y."/>
            <person name="Komaki H."/>
            <person name="Tamura T."/>
        </authorList>
    </citation>
    <scope>NUCLEOTIDE SEQUENCE [LARGE SCALE GENOMIC DNA]</scope>
    <source>
        <strain evidence="6 7">NBRC 13452</strain>
    </source>
</reference>
<organism evidence="6 7">
    <name type="scientific">Streptomyces nigrescens</name>
    <dbReference type="NCBI Taxonomy" id="1920"/>
    <lineage>
        <taxon>Bacteria</taxon>
        <taxon>Bacillati</taxon>
        <taxon>Actinomycetota</taxon>
        <taxon>Actinomycetes</taxon>
        <taxon>Kitasatosporales</taxon>
        <taxon>Streptomycetaceae</taxon>
        <taxon>Streptomyces</taxon>
    </lineage>
</organism>
<proteinExistence type="inferred from homology"/>
<evidence type="ECO:0000259" key="5">
    <source>
        <dbReference type="PROSITE" id="PS51782"/>
    </source>
</evidence>
<dbReference type="CDD" id="cd00118">
    <property type="entry name" value="LysM"/>
    <property type="match status" value="1"/>
</dbReference>
<dbReference type="Pfam" id="PF06737">
    <property type="entry name" value="Transglycosylas"/>
    <property type="match status" value="1"/>
</dbReference>
<dbReference type="Proteomes" id="UP000429552">
    <property type="component" value="Unassembled WGS sequence"/>
</dbReference>
<feature type="compositionally biased region" description="Low complexity" evidence="3">
    <location>
        <begin position="280"/>
        <end position="296"/>
    </location>
</feature>
<comment type="similarity">
    <text evidence="1">Belongs to the transglycosylase family. Rpf subfamily.</text>
</comment>
<dbReference type="PROSITE" id="PS51782">
    <property type="entry name" value="LYSM"/>
    <property type="match status" value="1"/>
</dbReference>
<gene>
    <name evidence="6" type="ORF">Sliba_47010</name>
</gene>
<dbReference type="Gene3D" id="1.10.530.10">
    <property type="match status" value="1"/>
</dbReference>
<name>A0A640TLB2_STRNI</name>
<feature type="region of interest" description="Disordered" evidence="3">
    <location>
        <begin position="1"/>
        <end position="20"/>
    </location>
</feature>
<feature type="compositionally biased region" description="Low complexity" evidence="3">
    <location>
        <begin position="218"/>
        <end position="254"/>
    </location>
</feature>
<evidence type="ECO:0000313" key="7">
    <source>
        <dbReference type="Proteomes" id="UP000429552"/>
    </source>
</evidence>
<protein>
    <submittedName>
        <fullName evidence="6">Peptidoglycan-binding protein LysM</fullName>
    </submittedName>
</protein>
<accession>A0A640TLB2</accession>
<dbReference type="InterPro" id="IPR010618">
    <property type="entry name" value="RPF"/>
</dbReference>
<dbReference type="SMART" id="SM00257">
    <property type="entry name" value="LysM"/>
    <property type="match status" value="1"/>
</dbReference>
<feature type="domain" description="LysM" evidence="5">
    <location>
        <begin position="344"/>
        <end position="393"/>
    </location>
</feature>
<keyword evidence="4" id="KW-1133">Transmembrane helix</keyword>
<feature type="region of interest" description="Disordered" evidence="3">
    <location>
        <begin position="142"/>
        <end position="351"/>
    </location>
</feature>
<feature type="compositionally biased region" description="Low complexity" evidence="3">
    <location>
        <begin position="169"/>
        <end position="183"/>
    </location>
</feature>
<dbReference type="InterPro" id="IPR018392">
    <property type="entry name" value="LysM"/>
</dbReference>
<dbReference type="GO" id="GO:0016787">
    <property type="term" value="F:hydrolase activity"/>
    <property type="evidence" value="ECO:0007669"/>
    <property type="project" value="UniProtKB-KW"/>
</dbReference>
<dbReference type="SUPFAM" id="SSF53955">
    <property type="entry name" value="Lysozyme-like"/>
    <property type="match status" value="1"/>
</dbReference>
<keyword evidence="2" id="KW-0378">Hydrolase</keyword>
<dbReference type="InterPro" id="IPR036779">
    <property type="entry name" value="LysM_dom_sf"/>
</dbReference>
<feature type="compositionally biased region" description="Gly residues" evidence="3">
    <location>
        <begin position="315"/>
        <end position="324"/>
    </location>
</feature>
<feature type="transmembrane region" description="Helical" evidence="4">
    <location>
        <begin position="53"/>
        <end position="71"/>
    </location>
</feature>
<dbReference type="PANTHER" id="PTHR34700:SF4">
    <property type="entry name" value="PHAGE-LIKE ELEMENT PBSX PROTEIN XKDP"/>
    <property type="match status" value="1"/>
</dbReference>
<sequence length="398" mass="40637">MGDRCNGAARVRRPAGSPVEQLEELVEKLNRRAKGIRMRSGNGRHRRPRQAPAIFVTAGVTGAGLALPLFAASGAQAADTSTWDKVAQCESGGVWSAASGNGYYGGLQLTQEMWDNYGGSSYASRPDLASRSQQIAVAESILDDRGPDAWPSCAVNAGLTDDGRAPEVDPGSTSTPAPDPSDSQGSLDPWDTPGSSDSHDRADSDGRNDGPSDEPSDESSGLPSDVTPSPDASKSDGPGDSSASPEPSDPATPGDRGDDRGGDRDEGPSQSADPSDEPSTDPSDGGSRTDSSGTPREVPSKGKHRGGAGDEEAGAGDGDGGRSAGGRHASRGDDAHRTGPAADGDYTVRPGDSLSAIATAHRLPGGWAELYDRNEGVIGSDADLIQPGQQLDLGRNAG</sequence>
<evidence type="ECO:0000256" key="2">
    <source>
        <dbReference type="ARBA" id="ARBA00022801"/>
    </source>
</evidence>
<dbReference type="PANTHER" id="PTHR34700">
    <property type="entry name" value="POTASSIUM BINDING PROTEIN KBP"/>
    <property type="match status" value="1"/>
</dbReference>
<keyword evidence="4" id="KW-0472">Membrane</keyword>
<dbReference type="AlphaFoldDB" id="A0A640TLB2"/>